<evidence type="ECO:0008006" key="3">
    <source>
        <dbReference type="Google" id="ProtNLM"/>
    </source>
</evidence>
<dbReference type="Proteomes" id="UP000799750">
    <property type="component" value="Unassembled WGS sequence"/>
</dbReference>
<evidence type="ECO:0000313" key="1">
    <source>
        <dbReference type="EMBL" id="KAF2493384.1"/>
    </source>
</evidence>
<evidence type="ECO:0000313" key="2">
    <source>
        <dbReference type="Proteomes" id="UP000799750"/>
    </source>
</evidence>
<reference evidence="1" key="1">
    <citation type="journal article" date="2020" name="Stud. Mycol.">
        <title>101 Dothideomycetes genomes: a test case for predicting lifestyles and emergence of pathogens.</title>
        <authorList>
            <person name="Haridas S."/>
            <person name="Albert R."/>
            <person name="Binder M."/>
            <person name="Bloem J."/>
            <person name="Labutti K."/>
            <person name="Salamov A."/>
            <person name="Andreopoulos B."/>
            <person name="Baker S."/>
            <person name="Barry K."/>
            <person name="Bills G."/>
            <person name="Bluhm B."/>
            <person name="Cannon C."/>
            <person name="Castanera R."/>
            <person name="Culley D."/>
            <person name="Daum C."/>
            <person name="Ezra D."/>
            <person name="Gonzalez J."/>
            <person name="Henrissat B."/>
            <person name="Kuo A."/>
            <person name="Liang C."/>
            <person name="Lipzen A."/>
            <person name="Lutzoni F."/>
            <person name="Magnuson J."/>
            <person name="Mondo S."/>
            <person name="Nolan M."/>
            <person name="Ohm R."/>
            <person name="Pangilinan J."/>
            <person name="Park H.-J."/>
            <person name="Ramirez L."/>
            <person name="Alfaro M."/>
            <person name="Sun H."/>
            <person name="Tritt A."/>
            <person name="Yoshinaga Y."/>
            <person name="Zwiers L.-H."/>
            <person name="Turgeon B."/>
            <person name="Goodwin S."/>
            <person name="Spatafora J."/>
            <person name="Crous P."/>
            <person name="Grigoriev I."/>
        </authorList>
    </citation>
    <scope>NUCLEOTIDE SEQUENCE</scope>
    <source>
        <strain evidence="1">CBS 269.34</strain>
    </source>
</reference>
<gene>
    <name evidence="1" type="ORF">BU16DRAFT_563547</name>
</gene>
<protein>
    <recommendedName>
        <fullName evidence="3">Calcofluor white hypersensitive protein</fullName>
    </recommendedName>
</protein>
<name>A0A6A6QMN4_9PEZI</name>
<organism evidence="1 2">
    <name type="scientific">Lophium mytilinum</name>
    <dbReference type="NCBI Taxonomy" id="390894"/>
    <lineage>
        <taxon>Eukaryota</taxon>
        <taxon>Fungi</taxon>
        <taxon>Dikarya</taxon>
        <taxon>Ascomycota</taxon>
        <taxon>Pezizomycotina</taxon>
        <taxon>Dothideomycetes</taxon>
        <taxon>Pleosporomycetidae</taxon>
        <taxon>Mytilinidiales</taxon>
        <taxon>Mytilinidiaceae</taxon>
        <taxon>Lophium</taxon>
    </lineage>
</organism>
<accession>A0A6A6QMN4</accession>
<dbReference type="AlphaFoldDB" id="A0A6A6QMN4"/>
<dbReference type="OrthoDB" id="5355126at2759"/>
<dbReference type="EMBL" id="MU004192">
    <property type="protein sequence ID" value="KAF2493384.1"/>
    <property type="molecule type" value="Genomic_DNA"/>
</dbReference>
<proteinExistence type="predicted"/>
<keyword evidence="2" id="KW-1185">Reference proteome</keyword>
<sequence>MAGRKAFTFIGLPAAGVGAYYLYNAGGSPKVAEKQFEADAAQLSSKVRSELPGKEKEAKTSAKLYAQEAGDKLDRAVDDAKSATNKVDAKLESYRASAEKRLDESRRETGQKLTSAVDTFDKTVEKKAAETKGWLGGWFGGK</sequence>